<name>A0ABU5RCB2_9PSEU</name>
<dbReference type="RefSeq" id="WP_323330604.1">
    <property type="nucleotide sequence ID" value="NZ_JAYFSI010000006.1"/>
</dbReference>
<dbReference type="Gene3D" id="2.30.110.10">
    <property type="entry name" value="Electron Transport, Fmn-binding Protein, Chain A"/>
    <property type="match status" value="1"/>
</dbReference>
<sequence>MRTNGQLVDRAVEGFNRRVVALRSSRRWGAAVRRHLTIVTYTGRRSGRTFSIPVGYRRTGDTVVIGVRIPGKKNWWRNFTGEGGPITVELDGGDRTGHAIAREDPKTGVTVTVQLTP</sequence>
<reference evidence="1 2" key="1">
    <citation type="submission" date="2023-12" db="EMBL/GenBank/DDBJ databases">
        <title>Amycolatopsis sp. V23-08.</title>
        <authorList>
            <person name="Somphong A."/>
        </authorList>
    </citation>
    <scope>NUCLEOTIDE SEQUENCE [LARGE SCALE GENOMIC DNA]</scope>
    <source>
        <strain evidence="1 2">V23-08</strain>
    </source>
</reference>
<keyword evidence="2" id="KW-1185">Reference proteome</keyword>
<dbReference type="Proteomes" id="UP001304298">
    <property type="component" value="Unassembled WGS sequence"/>
</dbReference>
<comment type="caution">
    <text evidence="1">The sequence shown here is derived from an EMBL/GenBank/DDBJ whole genome shotgun (WGS) entry which is preliminary data.</text>
</comment>
<evidence type="ECO:0000313" key="2">
    <source>
        <dbReference type="Proteomes" id="UP001304298"/>
    </source>
</evidence>
<gene>
    <name evidence="1" type="ORF">VA596_25125</name>
</gene>
<evidence type="ECO:0000313" key="1">
    <source>
        <dbReference type="EMBL" id="MEA5362841.1"/>
    </source>
</evidence>
<organism evidence="1 2">
    <name type="scientific">Amycolatopsis heterodermiae</name>
    <dbReference type="NCBI Taxonomy" id="3110235"/>
    <lineage>
        <taxon>Bacteria</taxon>
        <taxon>Bacillati</taxon>
        <taxon>Actinomycetota</taxon>
        <taxon>Actinomycetes</taxon>
        <taxon>Pseudonocardiales</taxon>
        <taxon>Pseudonocardiaceae</taxon>
        <taxon>Amycolatopsis</taxon>
    </lineage>
</organism>
<dbReference type="InterPro" id="IPR012349">
    <property type="entry name" value="Split_barrel_FMN-bd"/>
</dbReference>
<protein>
    <recommendedName>
        <fullName evidence="3">DUF385 domain-containing protein</fullName>
    </recommendedName>
</protein>
<proteinExistence type="predicted"/>
<evidence type="ECO:0008006" key="3">
    <source>
        <dbReference type="Google" id="ProtNLM"/>
    </source>
</evidence>
<dbReference type="EMBL" id="JAYFSI010000006">
    <property type="protein sequence ID" value="MEA5362841.1"/>
    <property type="molecule type" value="Genomic_DNA"/>
</dbReference>
<accession>A0ABU5RCB2</accession>